<comment type="caution">
    <text evidence="1">The sequence shown here is derived from an EMBL/GenBank/DDBJ whole genome shotgun (WGS) entry which is preliminary data.</text>
</comment>
<reference evidence="1 2" key="1">
    <citation type="submission" date="2014-02" db="EMBL/GenBank/DDBJ databases">
        <title>Single nucleus genome sequencing reveals high similarity among nuclei of an endomycorrhizal fungus.</title>
        <authorList>
            <person name="Lin K."/>
            <person name="Geurts R."/>
            <person name="Zhang Z."/>
            <person name="Limpens E."/>
            <person name="Saunders D.G."/>
            <person name="Mu D."/>
            <person name="Pang E."/>
            <person name="Cao H."/>
            <person name="Cha H."/>
            <person name="Lin T."/>
            <person name="Zhou Q."/>
            <person name="Shang Y."/>
            <person name="Li Y."/>
            <person name="Ivanov S."/>
            <person name="Sharma T."/>
            <person name="Velzen R.V."/>
            <person name="Ruijter N.D."/>
            <person name="Aanen D.K."/>
            <person name="Win J."/>
            <person name="Kamoun S."/>
            <person name="Bisseling T."/>
            <person name="Huang S."/>
        </authorList>
    </citation>
    <scope>NUCLEOTIDE SEQUENCE [LARGE SCALE GENOMIC DNA]</scope>
    <source>
        <strain evidence="2">DAOM197198w</strain>
    </source>
</reference>
<name>A0A015JUB6_RHIIW</name>
<proteinExistence type="predicted"/>
<dbReference type="Gene3D" id="3.80.10.10">
    <property type="entry name" value="Ribonuclease Inhibitor"/>
    <property type="match status" value="1"/>
</dbReference>
<evidence type="ECO:0000313" key="1">
    <source>
        <dbReference type="EMBL" id="EXX73152.1"/>
    </source>
</evidence>
<sequence>MSRQLPIDCVNEIFKCLENDKNTLFSCLFVNRHYCKFAVRILWKNIWDIRYEYRPYVTISLISTLITCLPKKSKEFLRKKGMFINISSQKPPLFNYPSFCRIISVNTINEMIQNILVYKQLIITSGDSYYDKYLLSLLLQEILKMFMEQIPSLKSLKYFLKTKSTNCLEFIYSPEAKVCLYSLTELGFYSDIHSEFFYHLSHICQNIQSLSISFSDNGISDGLAYFISSQNNLKSLKLSSCSKNELRTIIPSLVKSSLTLTKLRIHSSDACMASFISMFMNLQKLVLISESKDFFDDFDQLQHINFPHLRTLKFPYSVPKAGPLLNFLEINGKYLNKYYVCDCYESMKLAIAKFCPNLKGLYVIISEEEDDLESLKLILKNCQFLESINASYSYKHLKSKEFYEILVNYSPKNFHKLEMNLFSLQGFEEFFINWKNRIPQRSLTLIIKNTLDNIKNKASPIIEKYHKMGVIKKFKI</sequence>
<dbReference type="HOGENOM" id="CLU_028913_0_1_1"/>
<dbReference type="AlphaFoldDB" id="A0A015JUB6"/>
<gene>
    <name evidence="1" type="ORF">RirG_062790</name>
</gene>
<protein>
    <recommendedName>
        <fullName evidence="3">F-box domain-containing protein</fullName>
    </recommendedName>
</protein>
<dbReference type="Proteomes" id="UP000022910">
    <property type="component" value="Unassembled WGS sequence"/>
</dbReference>
<dbReference type="EMBL" id="JEMT01014830">
    <property type="protein sequence ID" value="EXX73152.1"/>
    <property type="molecule type" value="Genomic_DNA"/>
</dbReference>
<keyword evidence="2" id="KW-1185">Reference proteome</keyword>
<accession>A0A015JUB6</accession>
<dbReference type="InterPro" id="IPR032675">
    <property type="entry name" value="LRR_dom_sf"/>
</dbReference>
<evidence type="ECO:0000313" key="2">
    <source>
        <dbReference type="Proteomes" id="UP000022910"/>
    </source>
</evidence>
<evidence type="ECO:0008006" key="3">
    <source>
        <dbReference type="Google" id="ProtNLM"/>
    </source>
</evidence>
<dbReference type="SUPFAM" id="SSF52047">
    <property type="entry name" value="RNI-like"/>
    <property type="match status" value="1"/>
</dbReference>
<organism evidence="1 2">
    <name type="scientific">Rhizophagus irregularis (strain DAOM 197198w)</name>
    <name type="common">Glomus intraradices</name>
    <dbReference type="NCBI Taxonomy" id="1432141"/>
    <lineage>
        <taxon>Eukaryota</taxon>
        <taxon>Fungi</taxon>
        <taxon>Fungi incertae sedis</taxon>
        <taxon>Mucoromycota</taxon>
        <taxon>Glomeromycotina</taxon>
        <taxon>Glomeromycetes</taxon>
        <taxon>Glomerales</taxon>
        <taxon>Glomeraceae</taxon>
        <taxon>Rhizophagus</taxon>
    </lineage>
</organism>